<dbReference type="Pfam" id="PF01261">
    <property type="entry name" value="AP_endonuc_2"/>
    <property type="match status" value="1"/>
</dbReference>
<dbReference type="EMBL" id="JAAKZH010000006">
    <property type="protein sequence ID" value="NGO65683.1"/>
    <property type="molecule type" value="Genomic_DNA"/>
</dbReference>
<dbReference type="NCBIfam" id="TIGR04379">
    <property type="entry name" value="myo_inos_iolE"/>
    <property type="match status" value="1"/>
</dbReference>
<dbReference type="SUPFAM" id="SSF51658">
    <property type="entry name" value="Xylose isomerase-like"/>
    <property type="match status" value="1"/>
</dbReference>
<dbReference type="Gene3D" id="3.20.20.150">
    <property type="entry name" value="Divalent-metal-dependent TIM barrel enzymes"/>
    <property type="match status" value="1"/>
</dbReference>
<keyword evidence="3" id="KW-1185">Reference proteome</keyword>
<accession>A0A6M1S418</accession>
<dbReference type="AlphaFoldDB" id="A0A6M1S418"/>
<keyword evidence="2" id="KW-0456">Lyase</keyword>
<sequence length="302" mass="32917">MILYGTNPIAWSNDDDRTLGAHISLDQCLDETAKIGFDGIEKGHKFPQDPAGLKAVLEPRGLRYVSGWHSLNLLTHSIEDEKKAMQPALDLLKAMGSKVIIVCETSNAIHGNDAVAVNARPKLSEADWAKFGAGVEALAEYAAAQGIALVYHHHMGTIVESEDEIDRLMENTGPHAKLLLDTGHCLFGGGDPERVARKYMNRVGHIHAKNVRPVIATQVREENLSFLEGVRRGVFTVPGDTEGGVDFPSVLAVAAEHSYQGWLVIEAEQDPDVRNPFQYQNLGLKSLKAMAREARLDKAAAA</sequence>
<gene>
    <name evidence="2" type="primary">iolE</name>
    <name evidence="2" type="ORF">G6N76_18595</name>
</gene>
<dbReference type="InterPro" id="IPR030823">
    <property type="entry name" value="IolE/MocC"/>
</dbReference>
<proteinExistence type="predicted"/>
<feature type="domain" description="Xylose isomerase-like TIM barrel" evidence="1">
    <location>
        <begin position="29"/>
        <end position="275"/>
    </location>
</feature>
<dbReference type="InterPro" id="IPR013022">
    <property type="entry name" value="Xyl_isomerase-like_TIM-brl"/>
</dbReference>
<dbReference type="GO" id="GO:0050114">
    <property type="term" value="F:myo-inosose-2 dehydratase activity"/>
    <property type="evidence" value="ECO:0007669"/>
    <property type="project" value="UniProtKB-EC"/>
</dbReference>
<evidence type="ECO:0000259" key="1">
    <source>
        <dbReference type="Pfam" id="PF01261"/>
    </source>
</evidence>
<name>A0A6M1S418_9HYPH</name>
<dbReference type="Proteomes" id="UP000477849">
    <property type="component" value="Unassembled WGS sequence"/>
</dbReference>
<dbReference type="PANTHER" id="PTHR12110">
    <property type="entry name" value="HYDROXYPYRUVATE ISOMERASE"/>
    <property type="match status" value="1"/>
</dbReference>
<organism evidence="2 3">
    <name type="scientific">Rhizobium daejeonense</name>
    <dbReference type="NCBI Taxonomy" id="240521"/>
    <lineage>
        <taxon>Bacteria</taxon>
        <taxon>Pseudomonadati</taxon>
        <taxon>Pseudomonadota</taxon>
        <taxon>Alphaproteobacteria</taxon>
        <taxon>Hyphomicrobiales</taxon>
        <taxon>Rhizobiaceae</taxon>
        <taxon>Rhizobium/Agrobacterium group</taxon>
        <taxon>Rhizobium</taxon>
    </lineage>
</organism>
<dbReference type="RefSeq" id="WP_163898828.1">
    <property type="nucleotide sequence ID" value="NZ_CP048426.1"/>
</dbReference>
<dbReference type="InterPro" id="IPR050312">
    <property type="entry name" value="IolE/XylAMocC-like"/>
</dbReference>
<comment type="caution">
    <text evidence="2">The sequence shown here is derived from an EMBL/GenBank/DDBJ whole genome shotgun (WGS) entry which is preliminary data.</text>
</comment>
<reference evidence="2 3" key="1">
    <citation type="submission" date="2020-02" db="EMBL/GenBank/DDBJ databases">
        <title>Genome sequence of the type strain CCBAU10050 of Rhizobium daejeonense.</title>
        <authorList>
            <person name="Gao J."/>
            <person name="Sun J."/>
        </authorList>
    </citation>
    <scope>NUCLEOTIDE SEQUENCE [LARGE SCALE GENOMIC DNA]</scope>
    <source>
        <strain evidence="2 3">CCBAU10050</strain>
    </source>
</reference>
<dbReference type="InterPro" id="IPR036237">
    <property type="entry name" value="Xyl_isomerase-like_sf"/>
</dbReference>
<protein>
    <submittedName>
        <fullName evidence="2">Myo-inosose-2 dehydratase</fullName>
        <ecNumber evidence="2">4.2.1.44</ecNumber>
    </submittedName>
</protein>
<evidence type="ECO:0000313" key="3">
    <source>
        <dbReference type="Proteomes" id="UP000477849"/>
    </source>
</evidence>
<dbReference type="EC" id="4.2.1.44" evidence="2"/>
<evidence type="ECO:0000313" key="2">
    <source>
        <dbReference type="EMBL" id="NGO65683.1"/>
    </source>
</evidence>
<dbReference type="PANTHER" id="PTHR12110:SF41">
    <property type="entry name" value="INOSOSE DEHYDRATASE"/>
    <property type="match status" value="1"/>
</dbReference>